<proteinExistence type="predicted"/>
<feature type="non-terminal residue" evidence="1">
    <location>
        <position position="59"/>
    </location>
</feature>
<accession>A0ACA9P597</accession>
<feature type="non-terminal residue" evidence="1">
    <location>
        <position position="1"/>
    </location>
</feature>
<sequence>DNNSKVLPLVYALMSSKSELCYNRLFQDLIDFSEDHNIRLEPEFVLTDFELAAINALRT</sequence>
<keyword evidence="2" id="KW-1185">Reference proteome</keyword>
<dbReference type="EMBL" id="CAJVPW010020975">
    <property type="protein sequence ID" value="CAG8691434.1"/>
    <property type="molecule type" value="Genomic_DNA"/>
</dbReference>
<comment type="caution">
    <text evidence="1">The sequence shown here is derived from an EMBL/GenBank/DDBJ whole genome shotgun (WGS) entry which is preliminary data.</text>
</comment>
<protein>
    <submittedName>
        <fullName evidence="1">2428_t:CDS:1</fullName>
    </submittedName>
</protein>
<evidence type="ECO:0000313" key="1">
    <source>
        <dbReference type="EMBL" id="CAG8691434.1"/>
    </source>
</evidence>
<organism evidence="1 2">
    <name type="scientific">Cetraspora pellucida</name>
    <dbReference type="NCBI Taxonomy" id="1433469"/>
    <lineage>
        <taxon>Eukaryota</taxon>
        <taxon>Fungi</taxon>
        <taxon>Fungi incertae sedis</taxon>
        <taxon>Mucoromycota</taxon>
        <taxon>Glomeromycotina</taxon>
        <taxon>Glomeromycetes</taxon>
        <taxon>Diversisporales</taxon>
        <taxon>Gigasporaceae</taxon>
        <taxon>Cetraspora</taxon>
    </lineage>
</organism>
<evidence type="ECO:0000313" key="2">
    <source>
        <dbReference type="Proteomes" id="UP000789366"/>
    </source>
</evidence>
<reference evidence="1" key="1">
    <citation type="submission" date="2021-06" db="EMBL/GenBank/DDBJ databases">
        <authorList>
            <person name="Kallberg Y."/>
            <person name="Tangrot J."/>
            <person name="Rosling A."/>
        </authorList>
    </citation>
    <scope>NUCLEOTIDE SEQUENCE</scope>
    <source>
        <strain evidence="1">28 12/20/2015</strain>
    </source>
</reference>
<dbReference type="Proteomes" id="UP000789366">
    <property type="component" value="Unassembled WGS sequence"/>
</dbReference>
<name>A0ACA9P597_9GLOM</name>
<gene>
    <name evidence="1" type="ORF">SPELUC_LOCUS10774</name>
</gene>